<sequence length="76" mass="8785">MDFKLFIVMFVAALGCVFAQDVESMGNYGSVKNYLTQLRRPSPSFRFPLVGESTLRQMRPWRAIRRSDNSVFDEGF</sequence>
<protein>
    <submittedName>
        <fullName evidence="2">Uncharacterized protein</fullName>
    </submittedName>
</protein>
<accession>A0AC35F0U6</accession>
<proteinExistence type="predicted"/>
<organism evidence="1 2">
    <name type="scientific">Panagrolaimus sp. PS1159</name>
    <dbReference type="NCBI Taxonomy" id="55785"/>
    <lineage>
        <taxon>Eukaryota</taxon>
        <taxon>Metazoa</taxon>
        <taxon>Ecdysozoa</taxon>
        <taxon>Nematoda</taxon>
        <taxon>Chromadorea</taxon>
        <taxon>Rhabditida</taxon>
        <taxon>Tylenchina</taxon>
        <taxon>Panagrolaimomorpha</taxon>
        <taxon>Panagrolaimoidea</taxon>
        <taxon>Panagrolaimidae</taxon>
        <taxon>Panagrolaimus</taxon>
    </lineage>
</organism>
<dbReference type="WBParaSite" id="PS1159_v2.g12670.t1">
    <property type="protein sequence ID" value="PS1159_v2.g12670.t1"/>
    <property type="gene ID" value="PS1159_v2.g12670"/>
</dbReference>
<name>A0AC35F0U6_9BILA</name>
<evidence type="ECO:0000313" key="2">
    <source>
        <dbReference type="WBParaSite" id="PS1159_v2.g12670.t1"/>
    </source>
</evidence>
<reference evidence="2" key="1">
    <citation type="submission" date="2022-11" db="UniProtKB">
        <authorList>
            <consortium name="WormBaseParasite"/>
        </authorList>
    </citation>
    <scope>IDENTIFICATION</scope>
</reference>
<evidence type="ECO:0000313" key="1">
    <source>
        <dbReference type="Proteomes" id="UP000887580"/>
    </source>
</evidence>
<dbReference type="Proteomes" id="UP000887580">
    <property type="component" value="Unplaced"/>
</dbReference>